<feature type="domain" description="EamA" evidence="7">
    <location>
        <begin position="162"/>
        <end position="291"/>
    </location>
</feature>
<dbReference type="GO" id="GO:0016020">
    <property type="term" value="C:membrane"/>
    <property type="evidence" value="ECO:0007669"/>
    <property type="project" value="UniProtKB-SubCell"/>
</dbReference>
<keyword evidence="3 6" id="KW-0812">Transmembrane</keyword>
<comment type="subcellular location">
    <subcellularLocation>
        <location evidence="1">Membrane</location>
        <topology evidence="1">Multi-pass membrane protein</topology>
    </subcellularLocation>
</comment>
<dbReference type="Pfam" id="PF00892">
    <property type="entry name" value="EamA"/>
    <property type="match status" value="2"/>
</dbReference>
<feature type="transmembrane region" description="Helical" evidence="6">
    <location>
        <begin position="163"/>
        <end position="184"/>
    </location>
</feature>
<dbReference type="EMBL" id="JALJOS010000004">
    <property type="protein sequence ID" value="KAK9840447.1"/>
    <property type="molecule type" value="Genomic_DNA"/>
</dbReference>
<dbReference type="PANTHER" id="PTHR22911:SF6">
    <property type="entry name" value="SOLUTE CARRIER FAMILY 35 MEMBER G1"/>
    <property type="match status" value="1"/>
</dbReference>
<dbReference type="AlphaFoldDB" id="A0AAW1S2X0"/>
<feature type="transmembrane region" description="Helical" evidence="6">
    <location>
        <begin position="372"/>
        <end position="393"/>
    </location>
</feature>
<keyword evidence="5 6" id="KW-0472">Membrane</keyword>
<evidence type="ECO:0000256" key="6">
    <source>
        <dbReference type="SAM" id="Phobius"/>
    </source>
</evidence>
<evidence type="ECO:0000256" key="1">
    <source>
        <dbReference type="ARBA" id="ARBA00004141"/>
    </source>
</evidence>
<proteinExistence type="inferred from homology"/>
<evidence type="ECO:0000256" key="5">
    <source>
        <dbReference type="ARBA" id="ARBA00023136"/>
    </source>
</evidence>
<dbReference type="InterPro" id="IPR037185">
    <property type="entry name" value="EmrE-like"/>
</dbReference>
<evidence type="ECO:0000313" key="9">
    <source>
        <dbReference type="Proteomes" id="UP001438707"/>
    </source>
</evidence>
<evidence type="ECO:0000313" key="8">
    <source>
        <dbReference type="EMBL" id="KAK9840447.1"/>
    </source>
</evidence>
<keyword evidence="9" id="KW-1185">Reference proteome</keyword>
<evidence type="ECO:0000256" key="4">
    <source>
        <dbReference type="ARBA" id="ARBA00022989"/>
    </source>
</evidence>
<gene>
    <name evidence="8" type="ORF">WJX74_009986</name>
</gene>
<evidence type="ECO:0000256" key="3">
    <source>
        <dbReference type="ARBA" id="ARBA00022692"/>
    </source>
</evidence>
<feature type="transmembrane region" description="Helical" evidence="6">
    <location>
        <begin position="305"/>
        <end position="328"/>
    </location>
</feature>
<feature type="transmembrane region" description="Helical" evidence="6">
    <location>
        <begin position="223"/>
        <end position="240"/>
    </location>
</feature>
<comment type="similarity">
    <text evidence="2">Belongs to the drug/metabolite transporter (DMT) superfamily. Plant drug/metabolite exporter (P-DME) (TC 2.A.7.4) family.</text>
</comment>
<protein>
    <recommendedName>
        <fullName evidence="7">EamA domain-containing protein</fullName>
    </recommendedName>
</protein>
<keyword evidence="4 6" id="KW-1133">Transmembrane helix</keyword>
<dbReference type="InterPro" id="IPR000620">
    <property type="entry name" value="EamA_dom"/>
</dbReference>
<dbReference type="PANTHER" id="PTHR22911">
    <property type="entry name" value="ACYL-MALONYL CONDENSING ENZYME-RELATED"/>
    <property type="match status" value="1"/>
</dbReference>
<feature type="domain" description="EamA" evidence="7">
    <location>
        <begin position="310"/>
        <end position="443"/>
    </location>
</feature>
<feature type="transmembrane region" description="Helical" evidence="6">
    <location>
        <begin position="190"/>
        <end position="211"/>
    </location>
</feature>
<feature type="transmembrane region" description="Helical" evidence="6">
    <location>
        <begin position="400"/>
        <end position="420"/>
    </location>
</feature>
<feature type="transmembrane region" description="Helical" evidence="6">
    <location>
        <begin position="340"/>
        <end position="360"/>
    </location>
</feature>
<dbReference type="SUPFAM" id="SSF103481">
    <property type="entry name" value="Multidrug resistance efflux transporter EmrE"/>
    <property type="match status" value="2"/>
</dbReference>
<accession>A0AAW1S2X0</accession>
<evidence type="ECO:0000259" key="7">
    <source>
        <dbReference type="Pfam" id="PF00892"/>
    </source>
</evidence>
<feature type="transmembrane region" description="Helical" evidence="6">
    <location>
        <begin position="278"/>
        <end position="299"/>
    </location>
</feature>
<name>A0AAW1S2X0_9CHLO</name>
<dbReference type="Proteomes" id="UP001438707">
    <property type="component" value="Unassembled WGS sequence"/>
</dbReference>
<evidence type="ECO:0000256" key="2">
    <source>
        <dbReference type="ARBA" id="ARBA00007635"/>
    </source>
</evidence>
<organism evidence="8 9">
    <name type="scientific">Apatococcus lobatus</name>
    <dbReference type="NCBI Taxonomy" id="904363"/>
    <lineage>
        <taxon>Eukaryota</taxon>
        <taxon>Viridiplantae</taxon>
        <taxon>Chlorophyta</taxon>
        <taxon>core chlorophytes</taxon>
        <taxon>Trebouxiophyceae</taxon>
        <taxon>Chlorellales</taxon>
        <taxon>Chlorellaceae</taxon>
        <taxon>Apatococcus</taxon>
    </lineage>
</organism>
<feature type="transmembrane region" description="Helical" evidence="6">
    <location>
        <begin position="252"/>
        <end position="269"/>
    </location>
</feature>
<comment type="caution">
    <text evidence="8">The sequence shown here is derived from an EMBL/GenBank/DDBJ whole genome shotgun (WGS) entry which is preliminary data.</text>
</comment>
<feature type="transmembrane region" description="Helical" evidence="6">
    <location>
        <begin position="426"/>
        <end position="445"/>
    </location>
</feature>
<reference evidence="8 9" key="1">
    <citation type="journal article" date="2024" name="Nat. Commun.">
        <title>Phylogenomics reveals the evolutionary origins of lichenization in chlorophyte algae.</title>
        <authorList>
            <person name="Puginier C."/>
            <person name="Libourel C."/>
            <person name="Otte J."/>
            <person name="Skaloud P."/>
            <person name="Haon M."/>
            <person name="Grisel S."/>
            <person name="Petersen M."/>
            <person name="Berrin J.G."/>
            <person name="Delaux P.M."/>
            <person name="Dal Grande F."/>
            <person name="Keller J."/>
        </authorList>
    </citation>
    <scope>NUCLEOTIDE SEQUENCE [LARGE SCALE GENOMIC DNA]</scope>
    <source>
        <strain evidence="8 9">SAG 2145</strain>
    </source>
</reference>
<sequence>MNSAHRSPTPATPSEAPLHRSVSLKARYYQSAESGSAPALLELEKEGQDLASQSSTAAFGPESVWRGQIQPISGSSAVLPEIRESPAWNASADPGASPKQLGTFWQQQMQRDPDRTKVLPSLQEATVQRHGHHAEPAAGKSITGRTLPEAATALLNDQTSVGLLLYAISTIFAAGMNTCAKLLSKGGLPVFEILLVRSFLMTAAAGGAIINTKISPWGTRRKLLVVRGLLGFLSISGVYWSLKLLPLSDATVLQFIAPLFVTVLAPLILHESPSRMDVAAIPICMAGVLLIAKPSFLFGQHTDRHISYVGIIIGVAQAFFSAAVKVVLRILGKTESTHVMMFYMGGESFLLAAILCAAIPNMFRLPRSGFEVVLLVFTGAFGYGSQATMTMALKRVKATAAMALSFLQMVWALILGFLVFSEVPATTSLIGATLICGCTCLLSLVQRGAQAAALKLPGAEHLMKDSQAMKKSLQGM</sequence>